<keyword evidence="2" id="KW-0812">Transmembrane</keyword>
<evidence type="ECO:0000256" key="1">
    <source>
        <dbReference type="SAM" id="MobiDB-lite"/>
    </source>
</evidence>
<evidence type="ECO:0000313" key="4">
    <source>
        <dbReference type="Proteomes" id="UP000051733"/>
    </source>
</evidence>
<evidence type="ECO:0000313" key="3">
    <source>
        <dbReference type="EMBL" id="KRM62344.1"/>
    </source>
</evidence>
<feature type="region of interest" description="Disordered" evidence="1">
    <location>
        <begin position="1"/>
        <end position="65"/>
    </location>
</feature>
<feature type="compositionally biased region" description="Acidic residues" evidence="1">
    <location>
        <begin position="30"/>
        <end position="49"/>
    </location>
</feature>
<gene>
    <name evidence="3" type="ORF">FC26_GL002408</name>
</gene>
<keyword evidence="2" id="KW-1133">Transmembrane helix</keyword>
<evidence type="ECO:0000256" key="2">
    <source>
        <dbReference type="SAM" id="Phobius"/>
    </source>
</evidence>
<keyword evidence="4" id="KW-1185">Reference proteome</keyword>
<comment type="caution">
    <text evidence="3">The sequence shown here is derived from an EMBL/GenBank/DDBJ whole genome shotgun (WGS) entry which is preliminary data.</text>
</comment>
<dbReference type="RefSeq" id="WP_057777426.1">
    <property type="nucleotide sequence ID" value="NZ_AYYY01000006.1"/>
</dbReference>
<dbReference type="PATRIC" id="fig|1423813.3.peg.2455"/>
<organism evidence="3 4">
    <name type="scientific">Paucilactobacillus vaccinostercus DSM 20634</name>
    <dbReference type="NCBI Taxonomy" id="1423813"/>
    <lineage>
        <taxon>Bacteria</taxon>
        <taxon>Bacillati</taxon>
        <taxon>Bacillota</taxon>
        <taxon>Bacilli</taxon>
        <taxon>Lactobacillales</taxon>
        <taxon>Lactobacillaceae</taxon>
        <taxon>Paucilactobacillus</taxon>
    </lineage>
</organism>
<accession>A0A0R2A535</accession>
<proteinExistence type="predicted"/>
<feature type="compositionally biased region" description="Basic residues" evidence="1">
    <location>
        <begin position="15"/>
        <end position="25"/>
    </location>
</feature>
<sequence length="95" mass="10718">MNHEDQEEQPLSRQAYRRQQAKRGRKGPEETVDSEPDADVVSDAPDEEIPPISETRSHTDPSDARTVKLKHKLNLVIIGLVIAIILVYLVLFFVG</sequence>
<dbReference type="Proteomes" id="UP000051733">
    <property type="component" value="Unassembled WGS sequence"/>
</dbReference>
<feature type="compositionally biased region" description="Basic and acidic residues" evidence="1">
    <location>
        <begin position="55"/>
        <end position="65"/>
    </location>
</feature>
<dbReference type="STRING" id="1423813.FC26_GL002408"/>
<dbReference type="AlphaFoldDB" id="A0A0R2A535"/>
<keyword evidence="2" id="KW-0472">Membrane</keyword>
<reference evidence="3 4" key="1">
    <citation type="journal article" date="2015" name="Genome Announc.">
        <title>Expanding the biotechnology potential of lactobacilli through comparative genomics of 213 strains and associated genera.</title>
        <authorList>
            <person name="Sun Z."/>
            <person name="Harris H.M."/>
            <person name="McCann A."/>
            <person name="Guo C."/>
            <person name="Argimon S."/>
            <person name="Zhang W."/>
            <person name="Yang X."/>
            <person name="Jeffery I.B."/>
            <person name="Cooney J.C."/>
            <person name="Kagawa T.F."/>
            <person name="Liu W."/>
            <person name="Song Y."/>
            <person name="Salvetti E."/>
            <person name="Wrobel A."/>
            <person name="Rasinkangas P."/>
            <person name="Parkhill J."/>
            <person name="Rea M.C."/>
            <person name="O'Sullivan O."/>
            <person name="Ritari J."/>
            <person name="Douillard F.P."/>
            <person name="Paul Ross R."/>
            <person name="Yang R."/>
            <person name="Briner A.E."/>
            <person name="Felis G.E."/>
            <person name="de Vos W.M."/>
            <person name="Barrangou R."/>
            <person name="Klaenhammer T.R."/>
            <person name="Caufield P.W."/>
            <person name="Cui Y."/>
            <person name="Zhang H."/>
            <person name="O'Toole P.W."/>
        </authorList>
    </citation>
    <scope>NUCLEOTIDE SEQUENCE [LARGE SCALE GENOMIC DNA]</scope>
    <source>
        <strain evidence="3 4">DSM 20634</strain>
    </source>
</reference>
<name>A0A0R2A535_9LACO</name>
<dbReference type="EMBL" id="AYYY01000006">
    <property type="protein sequence ID" value="KRM62344.1"/>
    <property type="molecule type" value="Genomic_DNA"/>
</dbReference>
<feature type="transmembrane region" description="Helical" evidence="2">
    <location>
        <begin position="73"/>
        <end position="94"/>
    </location>
</feature>
<protein>
    <submittedName>
        <fullName evidence="3">Uncharacterized protein</fullName>
    </submittedName>
</protein>